<dbReference type="Proteomes" id="UP000474054">
    <property type="component" value="Unassembled WGS sequence"/>
</dbReference>
<sequence length="353" mass="40343">MKLYTPGHGIITDTLIMHGLVRIIAANNILHGAVKREGTRYVIEVDNDEITTNVDFLETLYKETILYTQDNTVKSVYKYLSKIDASNINLPYYSNWINYLNKGLEDLDITTFSSPDHKEKLKEGRVKSKKLIALPLPLSFVYGKYFQDNYEVEDKPYSVCLNCYALSTIGLIFGTSIIYNSIGDRKNVNLITLGPSEGMKLIDVLILQRLLEKKPLLFKNDLQILASLLYVLSLGETLYALNEEVEAIIWRLTKQKNFQKANSPAVINVRDLLEKISIIKYYFPKFPKFIDECLINDDDGAIALNDLAFYLIYGSEDGYEIMRKISRIVLKLKCNYDISQLGKAIEKAVDNEI</sequence>
<gene>
    <name evidence="1" type="ORF">GFB69_13120</name>
</gene>
<reference evidence="1 2" key="1">
    <citation type="submission" date="2019-10" db="EMBL/GenBank/DDBJ databases">
        <title>Comparative genomics of sulfur disproportionating microorganisms.</title>
        <authorList>
            <person name="Ward L.M."/>
            <person name="Bertran E."/>
            <person name="Johnston D."/>
        </authorList>
    </citation>
    <scope>NUCLEOTIDE SEQUENCE [LARGE SCALE GENOMIC DNA]</scope>
    <source>
        <strain evidence="1 2">DSM 3772</strain>
    </source>
</reference>
<dbReference type="Pfam" id="PF09703">
    <property type="entry name" value="Cas_Csa4"/>
    <property type="match status" value="1"/>
</dbReference>
<evidence type="ECO:0008006" key="3">
    <source>
        <dbReference type="Google" id="ProtNLM"/>
    </source>
</evidence>
<proteinExistence type="predicted"/>
<evidence type="ECO:0000313" key="1">
    <source>
        <dbReference type="EMBL" id="MQL56601.1"/>
    </source>
</evidence>
<name>A0A6G1T6J6_ACIAM</name>
<dbReference type="InterPro" id="IPR010184">
    <property type="entry name" value="CRISPR-assoc_prot_MJ0385"/>
</dbReference>
<organism evidence="1 2">
    <name type="scientific">Acidianus ambivalens</name>
    <name type="common">Desulfurolobus ambivalens</name>
    <dbReference type="NCBI Taxonomy" id="2283"/>
    <lineage>
        <taxon>Archaea</taxon>
        <taxon>Thermoproteota</taxon>
        <taxon>Thermoprotei</taxon>
        <taxon>Sulfolobales</taxon>
        <taxon>Sulfolobaceae</taxon>
        <taxon>Acidianus</taxon>
    </lineage>
</organism>
<accession>A0A6G1T6J6</accession>
<protein>
    <recommendedName>
        <fullName evidence="3">CRISPR-associated protein</fullName>
    </recommendedName>
</protein>
<comment type="caution">
    <text evidence="1">The sequence shown here is derived from an EMBL/GenBank/DDBJ whole genome shotgun (WGS) entry which is preliminary data.</text>
</comment>
<dbReference type="AlphaFoldDB" id="A0A6G1T6J6"/>
<evidence type="ECO:0000313" key="2">
    <source>
        <dbReference type="Proteomes" id="UP000474054"/>
    </source>
</evidence>
<dbReference type="EMBL" id="WHYS01000007">
    <property type="protein sequence ID" value="MQL56601.1"/>
    <property type="molecule type" value="Genomic_DNA"/>
</dbReference>
<dbReference type="RefSeq" id="WP_152943573.1">
    <property type="nucleotide sequence ID" value="NZ_WHYS01000007.1"/>
</dbReference>